<name>A0A4Z2HQA3_9TELE</name>
<organism evidence="2 3">
    <name type="scientific">Liparis tanakae</name>
    <name type="common">Tanaka's snailfish</name>
    <dbReference type="NCBI Taxonomy" id="230148"/>
    <lineage>
        <taxon>Eukaryota</taxon>
        <taxon>Metazoa</taxon>
        <taxon>Chordata</taxon>
        <taxon>Craniata</taxon>
        <taxon>Vertebrata</taxon>
        <taxon>Euteleostomi</taxon>
        <taxon>Actinopterygii</taxon>
        <taxon>Neopterygii</taxon>
        <taxon>Teleostei</taxon>
        <taxon>Neoteleostei</taxon>
        <taxon>Acanthomorphata</taxon>
        <taxon>Eupercaria</taxon>
        <taxon>Perciformes</taxon>
        <taxon>Cottioidei</taxon>
        <taxon>Cottales</taxon>
        <taxon>Liparidae</taxon>
        <taxon>Liparis</taxon>
    </lineage>
</organism>
<comment type="caution">
    <text evidence="2">The sequence shown here is derived from an EMBL/GenBank/DDBJ whole genome shotgun (WGS) entry which is preliminary data.</text>
</comment>
<dbReference type="AlphaFoldDB" id="A0A4Z2HQA3"/>
<feature type="region of interest" description="Disordered" evidence="1">
    <location>
        <begin position="65"/>
        <end position="86"/>
    </location>
</feature>
<feature type="compositionally biased region" description="Basic and acidic residues" evidence="1">
    <location>
        <begin position="70"/>
        <end position="80"/>
    </location>
</feature>
<protein>
    <submittedName>
        <fullName evidence="2">Uncharacterized protein</fullName>
    </submittedName>
</protein>
<keyword evidence="3" id="KW-1185">Reference proteome</keyword>
<dbReference type="EMBL" id="SRLO01000209">
    <property type="protein sequence ID" value="TNN67154.1"/>
    <property type="molecule type" value="Genomic_DNA"/>
</dbReference>
<evidence type="ECO:0000256" key="1">
    <source>
        <dbReference type="SAM" id="MobiDB-lite"/>
    </source>
</evidence>
<gene>
    <name evidence="2" type="ORF">EYF80_022684</name>
</gene>
<proteinExistence type="predicted"/>
<feature type="compositionally biased region" description="Basic and acidic residues" evidence="1">
    <location>
        <begin position="1"/>
        <end position="19"/>
    </location>
</feature>
<accession>A0A4Z2HQA3</accession>
<feature type="region of interest" description="Disordered" evidence="1">
    <location>
        <begin position="1"/>
        <end position="27"/>
    </location>
</feature>
<evidence type="ECO:0000313" key="3">
    <source>
        <dbReference type="Proteomes" id="UP000314294"/>
    </source>
</evidence>
<reference evidence="2 3" key="1">
    <citation type="submission" date="2019-03" db="EMBL/GenBank/DDBJ databases">
        <title>First draft genome of Liparis tanakae, snailfish: a comprehensive survey of snailfish specific genes.</title>
        <authorList>
            <person name="Kim W."/>
            <person name="Song I."/>
            <person name="Jeong J.-H."/>
            <person name="Kim D."/>
            <person name="Kim S."/>
            <person name="Ryu S."/>
            <person name="Song J.Y."/>
            <person name="Lee S.K."/>
        </authorList>
    </citation>
    <scope>NUCLEOTIDE SEQUENCE [LARGE SCALE GENOMIC DNA]</scope>
    <source>
        <tissue evidence="2">Muscle</tissue>
    </source>
</reference>
<sequence length="86" mass="9288">MAKKREMMEGERERERERGGGGGPVKHAARCQRLTGLQRPAVHGELHDAAHEVVGGDLTAALEEGLDGADAGHREPERNGLVRKSV</sequence>
<evidence type="ECO:0000313" key="2">
    <source>
        <dbReference type="EMBL" id="TNN67154.1"/>
    </source>
</evidence>
<dbReference type="Proteomes" id="UP000314294">
    <property type="component" value="Unassembled WGS sequence"/>
</dbReference>